<dbReference type="Gramene" id="rna22502">
    <property type="protein sequence ID" value="RHN60235.1"/>
    <property type="gene ID" value="gene22502"/>
</dbReference>
<accession>A0A396I9A8</accession>
<proteinExistence type="predicted"/>
<reference evidence="2" key="1">
    <citation type="journal article" date="2018" name="Nat. Plants">
        <title>Whole-genome landscape of Medicago truncatula symbiotic genes.</title>
        <authorList>
            <person name="Pecrix Y."/>
            <person name="Staton S.E."/>
            <person name="Sallet E."/>
            <person name="Lelandais-Briere C."/>
            <person name="Moreau S."/>
            <person name="Carrere S."/>
            <person name="Blein T."/>
            <person name="Jardinaud M.F."/>
            <person name="Latrasse D."/>
            <person name="Zouine M."/>
            <person name="Zahm M."/>
            <person name="Kreplak J."/>
            <person name="Mayjonade B."/>
            <person name="Satge C."/>
            <person name="Perez M."/>
            <person name="Cauet S."/>
            <person name="Marande W."/>
            <person name="Chantry-Darmon C."/>
            <person name="Lopez-Roques C."/>
            <person name="Bouchez O."/>
            <person name="Berard A."/>
            <person name="Debelle F."/>
            <person name="Munos S."/>
            <person name="Bendahmane A."/>
            <person name="Berges H."/>
            <person name="Niebel A."/>
            <person name="Buitink J."/>
            <person name="Frugier F."/>
            <person name="Benhamed M."/>
            <person name="Crespi M."/>
            <person name="Gouzy J."/>
            <person name="Gamas P."/>
        </authorList>
    </citation>
    <scope>NUCLEOTIDE SEQUENCE [LARGE SCALE GENOMIC DNA]</scope>
    <source>
        <strain evidence="2">cv. Jemalong A17</strain>
    </source>
</reference>
<comment type="caution">
    <text evidence="1">The sequence shown here is derived from an EMBL/GenBank/DDBJ whole genome shotgun (WGS) entry which is preliminary data.</text>
</comment>
<name>A0A396I9A8_MEDTR</name>
<evidence type="ECO:0000313" key="1">
    <source>
        <dbReference type="EMBL" id="RHN60235.1"/>
    </source>
</evidence>
<dbReference type="Proteomes" id="UP000265566">
    <property type="component" value="Chromosome 4"/>
</dbReference>
<dbReference type="EMBL" id="PSQE01000004">
    <property type="protein sequence ID" value="RHN60235.1"/>
    <property type="molecule type" value="Genomic_DNA"/>
</dbReference>
<sequence length="146" mass="16782">MASSSSNQRTSMQISTGEDYQIKGRTMKLKEGHLTVQVENPVDFVSLAHHDCDLNTYLKYQDFKGYFNMLNGSTYENLVRYFWVRAKIYYKYAAKVEEDHLVLLNPSHAGKSREEMGLNKFTRTEIRSNIMGIPISITEEVIGKAC</sequence>
<gene>
    <name evidence="1" type="ORF">MtrunA17_Chr4g0023431</name>
</gene>
<organism evidence="1 2">
    <name type="scientific">Medicago truncatula</name>
    <name type="common">Barrel medic</name>
    <name type="synonym">Medicago tribuloides</name>
    <dbReference type="NCBI Taxonomy" id="3880"/>
    <lineage>
        <taxon>Eukaryota</taxon>
        <taxon>Viridiplantae</taxon>
        <taxon>Streptophyta</taxon>
        <taxon>Embryophyta</taxon>
        <taxon>Tracheophyta</taxon>
        <taxon>Spermatophyta</taxon>
        <taxon>Magnoliopsida</taxon>
        <taxon>eudicotyledons</taxon>
        <taxon>Gunneridae</taxon>
        <taxon>Pentapetalae</taxon>
        <taxon>rosids</taxon>
        <taxon>fabids</taxon>
        <taxon>Fabales</taxon>
        <taxon>Fabaceae</taxon>
        <taxon>Papilionoideae</taxon>
        <taxon>50 kb inversion clade</taxon>
        <taxon>NPAAA clade</taxon>
        <taxon>Hologalegina</taxon>
        <taxon>IRL clade</taxon>
        <taxon>Trifolieae</taxon>
        <taxon>Medicago</taxon>
    </lineage>
</organism>
<evidence type="ECO:0000313" key="2">
    <source>
        <dbReference type="Proteomes" id="UP000265566"/>
    </source>
</evidence>
<protein>
    <submittedName>
        <fullName evidence="1">Uncharacterized protein</fullName>
    </submittedName>
</protein>
<dbReference type="AlphaFoldDB" id="A0A396I9A8"/>